<dbReference type="AlphaFoldDB" id="A0AA38RYV2"/>
<dbReference type="SUPFAM" id="SSF53474">
    <property type="entry name" value="alpha/beta-Hydrolases"/>
    <property type="match status" value="1"/>
</dbReference>
<comment type="caution">
    <text evidence="4">The sequence shown here is derived from an EMBL/GenBank/DDBJ whole genome shotgun (WGS) entry which is preliminary data.</text>
</comment>
<dbReference type="EMBL" id="JANBVN010000025">
    <property type="protein sequence ID" value="KAJ9161199.1"/>
    <property type="molecule type" value="Genomic_DNA"/>
</dbReference>
<comment type="subunit">
    <text evidence="3">Homodimer.</text>
</comment>
<feature type="short sequence motif" description="HGGXW" evidence="3">
    <location>
        <begin position="54"/>
        <end position="58"/>
    </location>
</feature>
<keyword evidence="2 3" id="KW-0823">Tryptophan catabolism</keyword>
<feature type="active site" evidence="3">
    <location>
        <position position="285"/>
    </location>
</feature>
<evidence type="ECO:0000313" key="4">
    <source>
        <dbReference type="EMBL" id="KAJ9161199.1"/>
    </source>
</evidence>
<dbReference type="Proteomes" id="UP001174691">
    <property type="component" value="Unassembled WGS sequence"/>
</dbReference>
<comment type="pathway">
    <text evidence="3">Amino-acid degradation; L-tryptophan degradation via kynurenine pathway; L-kynurenine from L-tryptophan: step 2/2.</text>
</comment>
<reference evidence="4" key="1">
    <citation type="submission" date="2022-07" db="EMBL/GenBank/DDBJ databases">
        <title>Fungi with potential for degradation of polypropylene.</title>
        <authorList>
            <person name="Gostincar C."/>
        </authorList>
    </citation>
    <scope>NUCLEOTIDE SEQUENCE</scope>
    <source>
        <strain evidence="4">EXF-13287</strain>
    </source>
</reference>
<keyword evidence="5" id="KW-1185">Reference proteome</keyword>
<dbReference type="InterPro" id="IPR029058">
    <property type="entry name" value="AB_hydrolase_fold"/>
</dbReference>
<dbReference type="GO" id="GO:0019441">
    <property type="term" value="P:L-tryptophan catabolic process to kynurenine"/>
    <property type="evidence" value="ECO:0007669"/>
    <property type="project" value="UniProtKB-UniRule"/>
</dbReference>
<protein>
    <recommendedName>
        <fullName evidence="3">Kynurenine formamidase</fullName>
        <shortName evidence="3">KFA</shortName>
        <shortName evidence="3">KFase</shortName>
        <ecNumber evidence="3">3.5.1.9</ecNumber>
    </recommendedName>
    <alternativeName>
        <fullName evidence="3">Arylformamidase</fullName>
    </alternativeName>
    <alternativeName>
        <fullName evidence="3">N-formylkynurenine formamidase</fullName>
        <shortName evidence="3">FKF</shortName>
    </alternativeName>
</protein>
<dbReference type="InterPro" id="IPR027519">
    <property type="entry name" value="KFase_ver/fungi-typ"/>
</dbReference>
<gene>
    <name evidence="4" type="ORF">NKR19_g2522</name>
</gene>
<proteinExistence type="inferred from homology"/>
<dbReference type="EC" id="3.5.1.9" evidence="3"/>
<evidence type="ECO:0000256" key="1">
    <source>
        <dbReference type="ARBA" id="ARBA00022801"/>
    </source>
</evidence>
<sequence>MNDTRNLKYTAHSYGDHELQRLGIWQWKHSSGAEHHVPGDPSVPKTKYWFIYIHGGIWRDPRTTHLQAKPAISFLGGAPNQARIAGFASVDYRLSPHPEFPQDPAATPAAELRVAKHPDHIGDVRSALAYLGRELGIGNGEGETPYVLWGHSCGATLALQVVMGIEVAGPGRGEVPMPAAVVGLQGMYDLVGLNGRFSGAYGEMIAGAFGWDEEIWKRVSPARFEGRFSDTWGAHAKGRGIVMLAYSGEDEWIDMSEIDAMEERLKREADGGLHVMTRRDLTGGHDAVAEDGRAVATVLMETVTGLDNLERAPKVINEVMSERFGNNWDVK</sequence>
<accession>A0AA38RYV2</accession>
<evidence type="ECO:0000256" key="2">
    <source>
        <dbReference type="ARBA" id="ARBA00023079"/>
    </source>
</evidence>
<dbReference type="PANTHER" id="PTHR48081">
    <property type="entry name" value="AB HYDROLASE SUPERFAMILY PROTEIN C4A8.06C"/>
    <property type="match status" value="1"/>
</dbReference>
<feature type="active site" evidence="3">
    <location>
        <position position="250"/>
    </location>
</feature>
<keyword evidence="1 3" id="KW-0378">Hydrolase</keyword>
<comment type="catalytic activity">
    <reaction evidence="3">
        <text>N-formyl-L-kynurenine + H2O = L-kynurenine + formate + H(+)</text>
        <dbReference type="Rhea" id="RHEA:13009"/>
        <dbReference type="ChEBI" id="CHEBI:15377"/>
        <dbReference type="ChEBI" id="CHEBI:15378"/>
        <dbReference type="ChEBI" id="CHEBI:15740"/>
        <dbReference type="ChEBI" id="CHEBI:57959"/>
        <dbReference type="ChEBI" id="CHEBI:58629"/>
        <dbReference type="EC" id="3.5.1.9"/>
    </reaction>
</comment>
<dbReference type="InterPro" id="IPR050300">
    <property type="entry name" value="GDXG_lipolytic_enzyme"/>
</dbReference>
<dbReference type="GO" id="GO:0034354">
    <property type="term" value="P:'de novo' NAD+ biosynthetic process from L-tryptophan"/>
    <property type="evidence" value="ECO:0007669"/>
    <property type="project" value="UniProtKB-UniRule"/>
</dbReference>
<evidence type="ECO:0000256" key="3">
    <source>
        <dbReference type="HAMAP-Rule" id="MF_03014"/>
    </source>
</evidence>
<feature type="active site" description="Nucleophile" evidence="3">
    <location>
        <position position="152"/>
    </location>
</feature>
<dbReference type="PANTHER" id="PTHR48081:SF33">
    <property type="entry name" value="KYNURENINE FORMAMIDASE"/>
    <property type="match status" value="1"/>
</dbReference>
<dbReference type="Gene3D" id="3.40.50.1820">
    <property type="entry name" value="alpha/beta hydrolase"/>
    <property type="match status" value="1"/>
</dbReference>
<evidence type="ECO:0000313" key="5">
    <source>
        <dbReference type="Proteomes" id="UP001174691"/>
    </source>
</evidence>
<comment type="domain">
    <text evidence="3">The main chain amide nitrogen atoms of the second glycine and its adjacent residue in the HGGXW motif define the oxyanion hole, and stabilize the oxyanion that forms during the nucleophilic attack by the catalytic serine during substrate cleavage.</text>
</comment>
<name>A0AA38RYV2_9PEZI</name>
<organism evidence="4 5">
    <name type="scientific">Coniochaeta hoffmannii</name>
    <dbReference type="NCBI Taxonomy" id="91930"/>
    <lineage>
        <taxon>Eukaryota</taxon>
        <taxon>Fungi</taxon>
        <taxon>Dikarya</taxon>
        <taxon>Ascomycota</taxon>
        <taxon>Pezizomycotina</taxon>
        <taxon>Sordariomycetes</taxon>
        <taxon>Sordariomycetidae</taxon>
        <taxon>Coniochaetales</taxon>
        <taxon>Coniochaetaceae</taxon>
        <taxon>Coniochaeta</taxon>
    </lineage>
</organism>
<dbReference type="HAMAP" id="MF_03014">
    <property type="entry name" value="KFase"/>
    <property type="match status" value="1"/>
</dbReference>
<dbReference type="GO" id="GO:0004061">
    <property type="term" value="F:arylformamidase activity"/>
    <property type="evidence" value="ECO:0007669"/>
    <property type="project" value="UniProtKB-UniRule"/>
</dbReference>
<comment type="function">
    <text evidence="3">Catalyzes the hydrolysis of N-formyl-L-kynurenine to L-kynurenine, the second step in the kynurenine pathway of tryptophan degradation. Kynurenine may be further oxidized to nicotinic acid, NAD(H) and NADP(H). Required for elimination of toxic metabolites.</text>
</comment>
<comment type="similarity">
    <text evidence="3">Belongs to the kynurenine formamidase family.</text>
</comment>